<comment type="caution">
    <text evidence="1">The sequence shown here is derived from an EMBL/GenBank/DDBJ whole genome shotgun (WGS) entry which is preliminary data.</text>
</comment>
<name>A0AA37SS76_9BACT</name>
<dbReference type="EMBL" id="BSOH01000010">
    <property type="protein sequence ID" value="GLR17238.1"/>
    <property type="molecule type" value="Genomic_DNA"/>
</dbReference>
<evidence type="ECO:0000313" key="1">
    <source>
        <dbReference type="EMBL" id="GLR17238.1"/>
    </source>
</evidence>
<proteinExistence type="predicted"/>
<gene>
    <name evidence="1" type="ORF">GCM10007940_18530</name>
</gene>
<dbReference type="AlphaFoldDB" id="A0AA37SS76"/>
<keyword evidence="2" id="KW-1185">Reference proteome</keyword>
<reference evidence="1" key="1">
    <citation type="journal article" date="2014" name="Int. J. Syst. Evol. Microbiol.">
        <title>Complete genome sequence of Corynebacterium casei LMG S-19264T (=DSM 44701T), isolated from a smear-ripened cheese.</title>
        <authorList>
            <consortium name="US DOE Joint Genome Institute (JGI-PGF)"/>
            <person name="Walter F."/>
            <person name="Albersmeier A."/>
            <person name="Kalinowski J."/>
            <person name="Ruckert C."/>
        </authorList>
    </citation>
    <scope>NUCLEOTIDE SEQUENCE</scope>
    <source>
        <strain evidence="1">NBRC 108769</strain>
    </source>
</reference>
<dbReference type="Proteomes" id="UP001156666">
    <property type="component" value="Unassembled WGS sequence"/>
</dbReference>
<evidence type="ECO:0008006" key="3">
    <source>
        <dbReference type="Google" id="ProtNLM"/>
    </source>
</evidence>
<dbReference type="RefSeq" id="WP_235293886.1">
    <property type="nucleotide sequence ID" value="NZ_BSOH01000010.1"/>
</dbReference>
<reference evidence="1" key="2">
    <citation type="submission" date="2023-01" db="EMBL/GenBank/DDBJ databases">
        <title>Draft genome sequence of Portibacter lacus strain NBRC 108769.</title>
        <authorList>
            <person name="Sun Q."/>
            <person name="Mori K."/>
        </authorList>
    </citation>
    <scope>NUCLEOTIDE SEQUENCE</scope>
    <source>
        <strain evidence="1">NBRC 108769</strain>
    </source>
</reference>
<protein>
    <recommendedName>
        <fullName evidence="3">Outer membrane protein beta-barrel domain-containing protein</fullName>
    </recommendedName>
</protein>
<organism evidence="1 2">
    <name type="scientific">Portibacter lacus</name>
    <dbReference type="NCBI Taxonomy" id="1099794"/>
    <lineage>
        <taxon>Bacteria</taxon>
        <taxon>Pseudomonadati</taxon>
        <taxon>Bacteroidota</taxon>
        <taxon>Saprospiria</taxon>
        <taxon>Saprospirales</taxon>
        <taxon>Haliscomenobacteraceae</taxon>
        <taxon>Portibacter</taxon>
    </lineage>
</organism>
<sequence length="191" mass="21487">MKISGVKILVLLFLFLPLQSFSQWVINLGAGISNFDTHRSANENLPEEWKKQESVTAFRFGIERKFKVNKFSLGTGLVTNLYGADHVTFSNWRLYYCGITLGVQYPIKNLILGIRTTPSILLANTLMLGFDPEKTYNFDLEPNLTLDLAKGWQVTGGLSYGLNPAIKYYNGANYSNFAYIAGVNYIFNSKS</sequence>
<evidence type="ECO:0000313" key="2">
    <source>
        <dbReference type="Proteomes" id="UP001156666"/>
    </source>
</evidence>
<accession>A0AA37SS76</accession>